<dbReference type="EMBL" id="JAEDAL010000002">
    <property type="protein sequence ID" value="MBH9552325.1"/>
    <property type="molecule type" value="Genomic_DNA"/>
</dbReference>
<accession>A0A931IT98</accession>
<dbReference type="SUPFAM" id="SSF51197">
    <property type="entry name" value="Clavaminate synthase-like"/>
    <property type="match status" value="1"/>
</dbReference>
<reference evidence="1" key="1">
    <citation type="submission" date="2020-12" db="EMBL/GenBank/DDBJ databases">
        <title>The genome sequence of Inhella sp. 4Y17.</title>
        <authorList>
            <person name="Liu Y."/>
        </authorList>
    </citation>
    <scope>NUCLEOTIDE SEQUENCE</scope>
    <source>
        <strain evidence="1">4Y10</strain>
    </source>
</reference>
<dbReference type="AlphaFoldDB" id="A0A931IT98"/>
<dbReference type="InterPro" id="IPR008775">
    <property type="entry name" value="Phytyl_CoA_dOase-like"/>
</dbReference>
<proteinExistence type="predicted"/>
<dbReference type="Pfam" id="PF05721">
    <property type="entry name" value="PhyH"/>
    <property type="match status" value="1"/>
</dbReference>
<comment type="caution">
    <text evidence="1">The sequence shown here is derived from an EMBL/GenBank/DDBJ whole genome shotgun (WGS) entry which is preliminary data.</text>
</comment>
<evidence type="ECO:0000313" key="2">
    <source>
        <dbReference type="Proteomes" id="UP000620139"/>
    </source>
</evidence>
<keyword evidence="2" id="KW-1185">Reference proteome</keyword>
<keyword evidence="1" id="KW-0223">Dioxygenase</keyword>
<dbReference type="Proteomes" id="UP000620139">
    <property type="component" value="Unassembled WGS sequence"/>
</dbReference>
<name>A0A931IT98_9BURK</name>
<protein>
    <submittedName>
        <fullName evidence="1">Phytanoyl-CoA dioxygenase family protein</fullName>
    </submittedName>
</protein>
<dbReference type="GO" id="GO:0016706">
    <property type="term" value="F:2-oxoglutarate-dependent dioxygenase activity"/>
    <property type="evidence" value="ECO:0007669"/>
    <property type="project" value="UniProtKB-ARBA"/>
</dbReference>
<evidence type="ECO:0000313" key="1">
    <source>
        <dbReference type="EMBL" id="MBH9552325.1"/>
    </source>
</evidence>
<gene>
    <name evidence="1" type="ORF">I7X43_05605</name>
</gene>
<sequence length="210" mass="23000">MRSVFRPSEWPEVELLGVRGREAAGTRCLLETPWCRDLALRVRQHAALAALIPATHVAVQCTYFEKSSTTNWLVSPHQDLNLPVAERVHAQGLRGWSIKEGAHFVLGPPEVMGQMVAVRLHVDRCHAADGALRVWPGTHLGGVLDADAMAPDRAEVPEVLVEADEGDALLMSPLLLHASSKSTSDGRRRVLHFLFGPPALPQGLRWARAV</sequence>
<keyword evidence="1" id="KW-0560">Oxidoreductase</keyword>
<dbReference type="Gene3D" id="2.60.120.620">
    <property type="entry name" value="q2cbj1_9rhob like domain"/>
    <property type="match status" value="1"/>
</dbReference>
<organism evidence="1 2">
    <name type="scientific">Inhella gelatinilytica</name>
    <dbReference type="NCBI Taxonomy" id="2795030"/>
    <lineage>
        <taxon>Bacteria</taxon>
        <taxon>Pseudomonadati</taxon>
        <taxon>Pseudomonadota</taxon>
        <taxon>Betaproteobacteria</taxon>
        <taxon>Burkholderiales</taxon>
        <taxon>Sphaerotilaceae</taxon>
        <taxon>Inhella</taxon>
    </lineage>
</organism>